<reference evidence="2 3" key="1">
    <citation type="submission" date="2020-07" db="EMBL/GenBank/DDBJ databases">
        <title>Sequencing the genomes of 1000 actinobacteria strains.</title>
        <authorList>
            <person name="Klenk H.-P."/>
        </authorList>
    </citation>
    <scope>NUCLEOTIDE SEQUENCE [LARGE SCALE GENOMIC DNA]</scope>
    <source>
        <strain evidence="2 3">DSM 22083</strain>
    </source>
</reference>
<organism evidence="2 3">
    <name type="scientific">Microlunatus parietis</name>
    <dbReference type="NCBI Taxonomy" id="682979"/>
    <lineage>
        <taxon>Bacteria</taxon>
        <taxon>Bacillati</taxon>
        <taxon>Actinomycetota</taxon>
        <taxon>Actinomycetes</taxon>
        <taxon>Propionibacteriales</taxon>
        <taxon>Propionibacteriaceae</taxon>
        <taxon>Microlunatus</taxon>
    </lineage>
</organism>
<protein>
    <recommendedName>
        <fullName evidence="1">FAD-dependent urate hydroxylase HpyO/Asp monooxygenase CreE-like FAD/NAD(P)-binding domain-containing protein</fullName>
    </recommendedName>
</protein>
<dbReference type="SUPFAM" id="SSF51905">
    <property type="entry name" value="FAD/NAD(P)-binding domain"/>
    <property type="match status" value="1"/>
</dbReference>
<comment type="caution">
    <text evidence="2">The sequence shown here is derived from an EMBL/GenBank/DDBJ whole genome shotgun (WGS) entry which is preliminary data.</text>
</comment>
<evidence type="ECO:0000313" key="3">
    <source>
        <dbReference type="Proteomes" id="UP000569914"/>
    </source>
</evidence>
<gene>
    <name evidence="2" type="ORF">BKA15_001055</name>
</gene>
<keyword evidence="3" id="KW-1185">Reference proteome</keyword>
<sequence>MASEDVAPHAIVIIGAGPRGVSLVERLIANAGLAGDTPVIIHLVDPAPVGGRIWRPDQPGHLLMNTLCDDATHFTDDSVRCEGPIVPGPTLYEWCRRIADGELEAADPELAAMAAAMKPHSHPPRRLLGAYLDWCFRTDLERLPPTMRVAEHRQAAVALHPGPDRVAVELADGTVIDAAAVLLATGHADLVAGERERHRIDHARDHGRFYGRPTNPIDRDLSGVAAGQPVILRGLGMNFFDYVSLLTEGRGGRFEDSRAGLVYRPSGAEPIMIVGSGRGTPYRAKALFGTMTPKLPHTFLTDEVVGRLERRGRIDFRTDLWPLIVKDTLAIYYATLNRVRPDAFAGDPELIMKALRECAWDAAELAETIESVVPDPADRADLSEWDRPLAGRSFDSPEEFREWWLADLRRDLAEAELGHDSPLKVASVMFGQGRTPLRTLVRYGGLLGHSYDAEVDRWYKGFAGSLASGPPARRIAELIALTEAGLVRPVGPGMIIADQEVGFVASSAQVLGSEVAAPAFVEAYLPPPDLRTTADPLLAGLRDQGLARSYLIPDHDQPFDSGAVEVGPEPYRLIGADGAEQPRIFACGIPLEGLFYGTQLGPIAGTDSRFLRETDAIARAALRTRDTSGTGR</sequence>
<dbReference type="AlphaFoldDB" id="A0A7Y9I478"/>
<accession>A0A7Y9I478</accession>
<proteinExistence type="predicted"/>
<dbReference type="InterPro" id="IPR036188">
    <property type="entry name" value="FAD/NAD-bd_sf"/>
</dbReference>
<dbReference type="PANTHER" id="PTHR40254:SF1">
    <property type="entry name" value="BLR0577 PROTEIN"/>
    <property type="match status" value="1"/>
</dbReference>
<evidence type="ECO:0000259" key="1">
    <source>
        <dbReference type="Pfam" id="PF13454"/>
    </source>
</evidence>
<dbReference type="InterPro" id="IPR038732">
    <property type="entry name" value="HpyO/CreE_NAD-binding"/>
</dbReference>
<dbReference type="RefSeq" id="WP_179748683.1">
    <property type="nucleotide sequence ID" value="NZ_JACCBU010000001.1"/>
</dbReference>
<dbReference type="EMBL" id="JACCBU010000001">
    <property type="protein sequence ID" value="NYE69726.1"/>
    <property type="molecule type" value="Genomic_DNA"/>
</dbReference>
<feature type="domain" description="FAD-dependent urate hydroxylase HpyO/Asp monooxygenase CreE-like FAD/NAD(P)-binding" evidence="1">
    <location>
        <begin position="12"/>
        <end position="187"/>
    </location>
</feature>
<dbReference type="Proteomes" id="UP000569914">
    <property type="component" value="Unassembled WGS sequence"/>
</dbReference>
<dbReference type="Pfam" id="PF13454">
    <property type="entry name" value="NAD_binding_9"/>
    <property type="match status" value="1"/>
</dbReference>
<evidence type="ECO:0000313" key="2">
    <source>
        <dbReference type="EMBL" id="NYE69726.1"/>
    </source>
</evidence>
<name>A0A7Y9I478_9ACTN</name>
<dbReference type="InterPro" id="IPR052189">
    <property type="entry name" value="L-asp_N-monooxygenase_NS-form"/>
</dbReference>
<dbReference type="PANTHER" id="PTHR40254">
    <property type="entry name" value="BLR0577 PROTEIN"/>
    <property type="match status" value="1"/>
</dbReference>